<accession>A0A6A5AQE9</accession>
<sequence>MTFSDWFTGSPAATLPPVLRAVPTSAFEAKFSCEKYSLCQCPAANIVTSNSTSGGNSSTSPTNGGGGGGSTSPGISANDVWSDGTKKTNLDYAGQVTSSVSTSVTYTTIAATTTMAIASSVGVVSSSASAAAAGVSTAGSASTASTTLDIAQFAVCTGALSLPGTTTLCLLLANKKINTLGFVCELYRQINQSSVWTELCM</sequence>
<dbReference type="Proteomes" id="UP000469452">
    <property type="component" value="Unassembled WGS sequence"/>
</dbReference>
<feature type="compositionally biased region" description="Low complexity" evidence="1">
    <location>
        <begin position="50"/>
        <end position="62"/>
    </location>
</feature>
<feature type="region of interest" description="Disordered" evidence="1">
    <location>
        <begin position="50"/>
        <end position="80"/>
    </location>
</feature>
<gene>
    <name evidence="2" type="ORF">AaE_004218</name>
</gene>
<comment type="caution">
    <text evidence="2">The sequence shown here is derived from an EMBL/GenBank/DDBJ whole genome shotgun (WGS) entry which is preliminary data.</text>
</comment>
<evidence type="ECO:0000313" key="3">
    <source>
        <dbReference type="Proteomes" id="UP000469452"/>
    </source>
</evidence>
<dbReference type="VEuPathDB" id="FungiDB:H257_08114"/>
<name>A0A6A5AQE9_APHAT</name>
<evidence type="ECO:0000313" key="2">
    <source>
        <dbReference type="EMBL" id="KAF0757594.1"/>
    </source>
</evidence>
<evidence type="ECO:0000256" key="1">
    <source>
        <dbReference type="SAM" id="MobiDB-lite"/>
    </source>
</evidence>
<protein>
    <submittedName>
        <fullName evidence="2">Uncharacterized protein</fullName>
    </submittedName>
</protein>
<reference evidence="2 3" key="1">
    <citation type="submission" date="2019-06" db="EMBL/GenBank/DDBJ databases">
        <title>Genomics analysis of Aphanomyces spp. identifies a new class of oomycete effector associated with host adaptation.</title>
        <authorList>
            <person name="Gaulin E."/>
        </authorList>
    </citation>
    <scope>NUCLEOTIDE SEQUENCE [LARGE SCALE GENOMIC DNA]</scope>
    <source>
        <strain evidence="2 3">E</strain>
    </source>
</reference>
<proteinExistence type="predicted"/>
<dbReference type="AlphaFoldDB" id="A0A6A5AQE9"/>
<dbReference type="EMBL" id="VJMI01009902">
    <property type="protein sequence ID" value="KAF0757594.1"/>
    <property type="molecule type" value="Genomic_DNA"/>
</dbReference>
<organism evidence="2 3">
    <name type="scientific">Aphanomyces astaci</name>
    <name type="common">Crayfish plague agent</name>
    <dbReference type="NCBI Taxonomy" id="112090"/>
    <lineage>
        <taxon>Eukaryota</taxon>
        <taxon>Sar</taxon>
        <taxon>Stramenopiles</taxon>
        <taxon>Oomycota</taxon>
        <taxon>Saprolegniomycetes</taxon>
        <taxon>Saprolegniales</taxon>
        <taxon>Verrucalvaceae</taxon>
        <taxon>Aphanomyces</taxon>
    </lineage>
</organism>